<dbReference type="Pfam" id="PF02230">
    <property type="entry name" value="Abhydrolase_2"/>
    <property type="match status" value="1"/>
</dbReference>
<keyword evidence="6" id="KW-0276">Fatty acid metabolism</keyword>
<dbReference type="PANTHER" id="PTHR10655">
    <property type="entry name" value="LYSOPHOSPHOLIPASE-RELATED"/>
    <property type="match status" value="1"/>
</dbReference>
<dbReference type="GO" id="GO:0008474">
    <property type="term" value="F:palmitoyl-(protein) hydrolase activity"/>
    <property type="evidence" value="ECO:0007669"/>
    <property type="project" value="UniProtKB-EC"/>
</dbReference>
<comment type="similarity">
    <text evidence="1">Belongs to the AB hydrolase superfamily. AB hydrolase 2 family.</text>
</comment>
<evidence type="ECO:0000256" key="7">
    <source>
        <dbReference type="ARBA" id="ARBA00029392"/>
    </source>
</evidence>
<evidence type="ECO:0000256" key="5">
    <source>
        <dbReference type="ARBA" id="ARBA00022801"/>
    </source>
</evidence>
<evidence type="ECO:0000256" key="6">
    <source>
        <dbReference type="ARBA" id="ARBA00022832"/>
    </source>
</evidence>
<evidence type="ECO:0000256" key="8">
    <source>
        <dbReference type="ARBA" id="ARBA00031195"/>
    </source>
</evidence>
<comment type="function">
    <text evidence="7">Hydrolyzes fatty acids from S-acylated cysteine residues in proteins with a strong preference for palmitoylated G-alpha proteins over other acyl substrates. Mediates the deacylation of G-alpha proteins such as GPA1 in vivo, but has weak or no activity toward palmitoylated Ras proteins. Has weak lysophospholipase activity in vitro; however such activity may not exist in vivo.</text>
</comment>
<comment type="catalytic activity">
    <reaction evidence="9">
        <text>S-hexadecanoyl-L-cysteinyl-[protein] + H2O = L-cysteinyl-[protein] + hexadecanoate + H(+)</text>
        <dbReference type="Rhea" id="RHEA:19233"/>
        <dbReference type="Rhea" id="RHEA-COMP:10131"/>
        <dbReference type="Rhea" id="RHEA-COMP:11032"/>
        <dbReference type="ChEBI" id="CHEBI:7896"/>
        <dbReference type="ChEBI" id="CHEBI:15377"/>
        <dbReference type="ChEBI" id="CHEBI:15378"/>
        <dbReference type="ChEBI" id="CHEBI:29950"/>
        <dbReference type="ChEBI" id="CHEBI:74151"/>
        <dbReference type="EC" id="3.1.2.22"/>
    </reaction>
</comment>
<dbReference type="OrthoDB" id="2418081at2759"/>
<dbReference type="EMBL" id="MU003784">
    <property type="protein sequence ID" value="KAF2722176.1"/>
    <property type="molecule type" value="Genomic_DNA"/>
</dbReference>
<keyword evidence="5" id="KW-0378">Hydrolase</keyword>
<evidence type="ECO:0000256" key="4">
    <source>
        <dbReference type="ARBA" id="ARBA00022487"/>
    </source>
</evidence>
<comment type="caution">
    <text evidence="11">The sequence shown here is derived from an EMBL/GenBank/DDBJ whole genome shotgun (WGS) entry which is preliminary data.</text>
</comment>
<dbReference type="Proteomes" id="UP000799441">
    <property type="component" value="Unassembled WGS sequence"/>
</dbReference>
<dbReference type="GO" id="GO:0006631">
    <property type="term" value="P:fatty acid metabolic process"/>
    <property type="evidence" value="ECO:0007669"/>
    <property type="project" value="UniProtKB-KW"/>
</dbReference>
<keyword evidence="12" id="KW-1185">Reference proteome</keyword>
<accession>A0A9P4UR40</accession>
<dbReference type="SUPFAM" id="SSF53474">
    <property type="entry name" value="alpha/beta-Hydrolases"/>
    <property type="match status" value="1"/>
</dbReference>
<evidence type="ECO:0000256" key="9">
    <source>
        <dbReference type="ARBA" id="ARBA00047337"/>
    </source>
</evidence>
<name>A0A9P4UR40_9PEZI</name>
<keyword evidence="4" id="KW-0719">Serine esterase</keyword>
<dbReference type="InterPro" id="IPR050565">
    <property type="entry name" value="LYPA1-2/EST-like"/>
</dbReference>
<evidence type="ECO:0000256" key="1">
    <source>
        <dbReference type="ARBA" id="ARBA00006499"/>
    </source>
</evidence>
<dbReference type="Gene3D" id="3.40.50.1820">
    <property type="entry name" value="alpha/beta hydrolase"/>
    <property type="match status" value="1"/>
</dbReference>
<evidence type="ECO:0000313" key="12">
    <source>
        <dbReference type="Proteomes" id="UP000799441"/>
    </source>
</evidence>
<dbReference type="EC" id="3.1.2.22" evidence="2"/>
<protein>
    <recommendedName>
        <fullName evidence="3">Acyl-protein thioesterase 1</fullName>
        <ecNumber evidence="2">3.1.2.22</ecNumber>
    </recommendedName>
    <alternativeName>
        <fullName evidence="8">Palmitoyl-protein hydrolase</fullName>
    </alternativeName>
</protein>
<dbReference type="InterPro" id="IPR003140">
    <property type="entry name" value="PLipase/COase/thioEstase"/>
</dbReference>
<reference evidence="11" key="1">
    <citation type="journal article" date="2020" name="Stud. Mycol.">
        <title>101 Dothideomycetes genomes: a test case for predicting lifestyles and emergence of pathogens.</title>
        <authorList>
            <person name="Haridas S."/>
            <person name="Albert R."/>
            <person name="Binder M."/>
            <person name="Bloem J."/>
            <person name="Labutti K."/>
            <person name="Salamov A."/>
            <person name="Andreopoulos B."/>
            <person name="Baker S."/>
            <person name="Barry K."/>
            <person name="Bills G."/>
            <person name="Bluhm B."/>
            <person name="Cannon C."/>
            <person name="Castanera R."/>
            <person name="Culley D."/>
            <person name="Daum C."/>
            <person name="Ezra D."/>
            <person name="Gonzalez J."/>
            <person name="Henrissat B."/>
            <person name="Kuo A."/>
            <person name="Liang C."/>
            <person name="Lipzen A."/>
            <person name="Lutzoni F."/>
            <person name="Magnuson J."/>
            <person name="Mondo S."/>
            <person name="Nolan M."/>
            <person name="Ohm R."/>
            <person name="Pangilinan J."/>
            <person name="Park H.-J."/>
            <person name="Ramirez L."/>
            <person name="Alfaro M."/>
            <person name="Sun H."/>
            <person name="Tritt A."/>
            <person name="Yoshinaga Y."/>
            <person name="Zwiers L.-H."/>
            <person name="Turgeon B."/>
            <person name="Goodwin S."/>
            <person name="Spatafora J."/>
            <person name="Crous P."/>
            <person name="Grigoriev I."/>
        </authorList>
    </citation>
    <scope>NUCLEOTIDE SEQUENCE</scope>
    <source>
        <strain evidence="11">CBS 116435</strain>
    </source>
</reference>
<dbReference type="GO" id="GO:0005737">
    <property type="term" value="C:cytoplasm"/>
    <property type="evidence" value="ECO:0007669"/>
    <property type="project" value="TreeGrafter"/>
</dbReference>
<organism evidence="11 12">
    <name type="scientific">Polychaeton citri CBS 116435</name>
    <dbReference type="NCBI Taxonomy" id="1314669"/>
    <lineage>
        <taxon>Eukaryota</taxon>
        <taxon>Fungi</taxon>
        <taxon>Dikarya</taxon>
        <taxon>Ascomycota</taxon>
        <taxon>Pezizomycotina</taxon>
        <taxon>Dothideomycetes</taxon>
        <taxon>Dothideomycetidae</taxon>
        <taxon>Capnodiales</taxon>
        <taxon>Capnodiaceae</taxon>
        <taxon>Polychaeton</taxon>
    </lineage>
</organism>
<sequence length="240" mass="26188">MAGPAALVAPALKRHTSTVIVAHGLGDSGAGWSFLAESFRRRSLFPETKFIFPNAATIPITANMGMSMPGWYDILNFTELLSERSEDEPGILRSQRYFHSLINEEINTHNIPSDRIILGGFSQGGAMSLFSGVTSDKKLGGVFGLSCYMLLQGKLKGLIDQSGGVNNETPVFMGHGDSDPLVLPRWGKATADQLKEWGFKVDLKIYPGLPHSAAPEEIEDLEKWLQERIPELGDDKASKA</sequence>
<evidence type="ECO:0000313" key="11">
    <source>
        <dbReference type="EMBL" id="KAF2722176.1"/>
    </source>
</evidence>
<gene>
    <name evidence="11" type="ORF">K431DRAFT_293585</name>
</gene>
<feature type="domain" description="Phospholipase/carboxylesterase/thioesterase" evidence="10">
    <location>
        <begin position="8"/>
        <end position="227"/>
    </location>
</feature>
<dbReference type="InterPro" id="IPR029058">
    <property type="entry name" value="AB_hydrolase_fold"/>
</dbReference>
<evidence type="ECO:0000259" key="10">
    <source>
        <dbReference type="Pfam" id="PF02230"/>
    </source>
</evidence>
<proteinExistence type="inferred from homology"/>
<keyword evidence="6" id="KW-0443">Lipid metabolism</keyword>
<dbReference type="AlphaFoldDB" id="A0A9P4UR40"/>
<dbReference type="PANTHER" id="PTHR10655:SF17">
    <property type="entry name" value="LYSOPHOSPHOLIPASE-LIKE PROTEIN 1"/>
    <property type="match status" value="1"/>
</dbReference>
<evidence type="ECO:0000256" key="3">
    <source>
        <dbReference type="ARBA" id="ARBA00014923"/>
    </source>
</evidence>
<evidence type="ECO:0000256" key="2">
    <source>
        <dbReference type="ARBA" id="ARBA00012423"/>
    </source>
</evidence>
<dbReference type="GO" id="GO:0052689">
    <property type="term" value="F:carboxylic ester hydrolase activity"/>
    <property type="evidence" value="ECO:0007669"/>
    <property type="project" value="UniProtKB-KW"/>
</dbReference>